<protein>
    <submittedName>
        <fullName evidence="7">Cystatin-A</fullName>
    </submittedName>
</protein>
<dbReference type="OrthoDB" id="2429551at2759"/>
<accession>A0A1L8HC05</accession>
<dbReference type="SMART" id="SM00043">
    <property type="entry name" value="CY"/>
    <property type="match status" value="1"/>
</dbReference>
<sequence>MAAKGMPMPGGLGSPKPATPEVQKLTDQVKAEVFKKEGRNLHKFHAVSFATQTVAGYNYIIKVESDANEYFLIKVYVDLNKKVELKGYQKGKNKDTPLTLF</sequence>
<evidence type="ECO:0000256" key="1">
    <source>
        <dbReference type="ARBA" id="ARBA00004496"/>
    </source>
</evidence>
<evidence type="ECO:0000256" key="4">
    <source>
        <dbReference type="ARBA" id="ARBA00022690"/>
    </source>
</evidence>
<name>A0A1L8HC05_XENLA</name>
<dbReference type="Proteomes" id="UP000186698">
    <property type="component" value="Chromosome 2L"/>
</dbReference>
<dbReference type="InterPro" id="IPR000010">
    <property type="entry name" value="Cystatin_dom"/>
</dbReference>
<keyword evidence="3" id="KW-0963">Cytoplasm</keyword>
<dbReference type="Gene3D" id="3.10.450.10">
    <property type="match status" value="1"/>
</dbReference>
<dbReference type="PANTHER" id="PTHR11414:SF20">
    <property type="entry name" value="CYSTATIN-A"/>
    <property type="match status" value="1"/>
</dbReference>
<dbReference type="KEGG" id="xla:108707818"/>
<dbReference type="InterPro" id="IPR018073">
    <property type="entry name" value="Prot_inh_cystat_CS"/>
</dbReference>
<dbReference type="AlphaFoldDB" id="A0A1L8HC05"/>
<dbReference type="CDD" id="cd00042">
    <property type="entry name" value="CY"/>
    <property type="match status" value="1"/>
</dbReference>
<keyword evidence="6" id="KW-1185">Reference proteome</keyword>
<dbReference type="GO" id="GO:0004869">
    <property type="term" value="F:cysteine-type endopeptidase inhibitor activity"/>
    <property type="evidence" value="ECO:0007669"/>
    <property type="project" value="UniProtKB-KW"/>
</dbReference>
<dbReference type="InterPro" id="IPR001713">
    <property type="entry name" value="Prot_inh_stefin"/>
</dbReference>
<comment type="subcellular location">
    <subcellularLocation>
        <location evidence="1">Cytoplasm</location>
    </subcellularLocation>
</comment>
<organism evidence="6 7">
    <name type="scientific">Xenopus laevis</name>
    <name type="common">African clawed frog</name>
    <dbReference type="NCBI Taxonomy" id="8355"/>
    <lineage>
        <taxon>Eukaryota</taxon>
        <taxon>Metazoa</taxon>
        <taxon>Chordata</taxon>
        <taxon>Craniata</taxon>
        <taxon>Vertebrata</taxon>
        <taxon>Euteleostomi</taxon>
        <taxon>Amphibia</taxon>
        <taxon>Batrachia</taxon>
        <taxon>Anura</taxon>
        <taxon>Pipoidea</taxon>
        <taxon>Pipidae</taxon>
        <taxon>Xenopodinae</taxon>
        <taxon>Xenopus</taxon>
        <taxon>Xenopus</taxon>
    </lineage>
</organism>
<keyword evidence="4" id="KW-0646">Protease inhibitor</keyword>
<dbReference type="SUPFAM" id="SSF54403">
    <property type="entry name" value="Cystatin/monellin"/>
    <property type="match status" value="1"/>
</dbReference>
<dbReference type="GeneID" id="108707818"/>
<dbReference type="STRING" id="8355.A0A1L8HC05"/>
<dbReference type="InterPro" id="IPR046350">
    <property type="entry name" value="Cystatin_sf"/>
</dbReference>
<dbReference type="GO" id="GO:0005829">
    <property type="term" value="C:cytosol"/>
    <property type="evidence" value="ECO:0007669"/>
    <property type="project" value="TreeGrafter"/>
</dbReference>
<evidence type="ECO:0000256" key="5">
    <source>
        <dbReference type="ARBA" id="ARBA00022704"/>
    </source>
</evidence>
<dbReference type="CTD" id="108707818"/>
<dbReference type="OMA" id="RNLHKFH"/>
<dbReference type="Bgee" id="108707818">
    <property type="expression patterns" value="Expressed in camera-type eye and 11 other cell types or tissues"/>
</dbReference>
<evidence type="ECO:0000256" key="2">
    <source>
        <dbReference type="ARBA" id="ARBA00009403"/>
    </source>
</evidence>
<dbReference type="RefSeq" id="XP_018101309.1">
    <property type="nucleotide sequence ID" value="XM_018245820.2"/>
</dbReference>
<dbReference type="PROSITE" id="PS00287">
    <property type="entry name" value="CYSTATIN"/>
    <property type="match status" value="1"/>
</dbReference>
<dbReference type="PRINTS" id="PR00295">
    <property type="entry name" value="STEFINA"/>
</dbReference>
<evidence type="ECO:0000313" key="6">
    <source>
        <dbReference type="Proteomes" id="UP000186698"/>
    </source>
</evidence>
<gene>
    <name evidence="7" type="primary">LOC108707818</name>
</gene>
<proteinExistence type="inferred from homology"/>
<dbReference type="PaxDb" id="8355-A0A1L8HC05"/>
<keyword evidence="5" id="KW-0789">Thiol protease inhibitor</keyword>
<reference evidence="7" key="1">
    <citation type="submission" date="2025-08" db="UniProtKB">
        <authorList>
            <consortium name="RefSeq"/>
        </authorList>
    </citation>
    <scope>IDENTIFICATION</scope>
    <source>
        <strain evidence="7">J_2021</strain>
        <tissue evidence="7">Erythrocytes</tissue>
    </source>
</reference>
<evidence type="ECO:0000256" key="3">
    <source>
        <dbReference type="ARBA" id="ARBA00022490"/>
    </source>
</evidence>
<dbReference type="FunFam" id="3.10.450.10:FF:000001">
    <property type="entry name" value="Cystatin-A"/>
    <property type="match status" value="1"/>
</dbReference>
<dbReference type="Pfam" id="PF00031">
    <property type="entry name" value="Cystatin"/>
    <property type="match status" value="1"/>
</dbReference>
<evidence type="ECO:0000313" key="7">
    <source>
        <dbReference type="RefSeq" id="XP_018101309.1"/>
    </source>
</evidence>
<dbReference type="PANTHER" id="PTHR11414">
    <property type="entry name" value="CYSTATIN FAMILY MEMBER"/>
    <property type="match status" value="1"/>
</dbReference>
<comment type="similarity">
    <text evidence="2">Belongs to the cystatin family.</text>
</comment>